<dbReference type="GO" id="GO:0032991">
    <property type="term" value="C:protein-containing complex"/>
    <property type="evidence" value="ECO:0007669"/>
    <property type="project" value="UniProtKB-ARBA"/>
</dbReference>
<name>A0A9P1I5A8_9PELO</name>
<proteinExistence type="predicted"/>
<evidence type="ECO:0000256" key="4">
    <source>
        <dbReference type="ARBA" id="ARBA00022838"/>
    </source>
</evidence>
<comment type="caution">
    <text evidence="10">The sequence shown here is derived from an EMBL/GenBank/DDBJ whole genome shotgun (WGS) entry which is preliminary data.</text>
</comment>
<reference evidence="10" key="1">
    <citation type="submission" date="2022-11" db="EMBL/GenBank/DDBJ databases">
        <authorList>
            <person name="Kikuchi T."/>
        </authorList>
    </citation>
    <scope>NUCLEOTIDE SEQUENCE</scope>
    <source>
        <strain evidence="10">PS1010</strain>
    </source>
</reference>
<keyword evidence="2" id="KW-0158">Chromosome</keyword>
<feature type="compositionally biased region" description="Basic and acidic residues" evidence="8">
    <location>
        <begin position="340"/>
        <end position="363"/>
    </location>
</feature>
<dbReference type="PROSITE" id="PS50011">
    <property type="entry name" value="PROTEIN_KINASE_DOM"/>
    <property type="match status" value="1"/>
</dbReference>
<feature type="binding site" evidence="7">
    <location>
        <position position="666"/>
    </location>
    <ligand>
        <name>ATP</name>
        <dbReference type="ChEBI" id="CHEBI:30616"/>
    </ligand>
</feature>
<dbReference type="GO" id="GO:0007094">
    <property type="term" value="P:mitotic spindle assembly checkpoint signaling"/>
    <property type="evidence" value="ECO:0007669"/>
    <property type="project" value="InterPro"/>
</dbReference>
<dbReference type="PROSITE" id="PS00107">
    <property type="entry name" value="PROTEIN_KINASE_ATP"/>
    <property type="match status" value="1"/>
</dbReference>
<dbReference type="GO" id="GO:0000776">
    <property type="term" value="C:kinetochore"/>
    <property type="evidence" value="ECO:0007669"/>
    <property type="project" value="UniProtKB-KW"/>
</dbReference>
<dbReference type="Proteomes" id="UP001152747">
    <property type="component" value="Unassembled WGS sequence"/>
</dbReference>
<dbReference type="GO" id="GO:0004672">
    <property type="term" value="F:protein kinase activity"/>
    <property type="evidence" value="ECO:0007669"/>
    <property type="project" value="InterPro"/>
</dbReference>
<dbReference type="PANTHER" id="PTHR14030">
    <property type="entry name" value="MITOTIC CHECKPOINT SERINE/THREONINE-PROTEIN KINASE BUB1"/>
    <property type="match status" value="1"/>
</dbReference>
<dbReference type="InterPro" id="IPR011009">
    <property type="entry name" value="Kinase-like_dom_sf"/>
</dbReference>
<dbReference type="InterPro" id="IPR017441">
    <property type="entry name" value="Protein_kinase_ATP_BS"/>
</dbReference>
<evidence type="ECO:0000256" key="7">
    <source>
        <dbReference type="PROSITE-ProRule" id="PRU10141"/>
    </source>
</evidence>
<sequence>MSDFEIAFKFLSENPTMEVFIGFATQVEMMASRMSSEEMKSNILKVFTAILSEGKFDEIRVNEEVLRIYKLLADFSQRLGATGVYEQIDKKGYFQKSLKFHLQWAEEYGKADNLEKFRNVLDLARERLKSIMANNKIEAGFRDLADLYFKDEVDYLFLDPDNTITINDSPYNGKRTNRRRSSINMLRRGCPVVDPAKKNFFGPKTKSLLRSEFLDGENGFGTSPEEFRFALLNDVAGDELDIQMDEETVVVQDNKPVDFPIVKNENRRRPLSIVDEERDEADSEKKSRIYSPIVATKDASRVPLRNSSFLNEKPPTTITLSSDTKISAIENESFGEVENDNEKLREMKSGRKERTNSDSEKSTRSQKSNVGLDIMAENNCLEAHAAFSDTVHIGKEGIVMIEEHTMLENVKSLASTQNVTTDFSVYEQSPEHQKVLKPKTFVEVESMHDVSYNSPPIASSKTEKYWDESITGFTPGNIVTSTPAAHIPFVNVEDYFGNTQNIEKPGEQPQFVIPDAKGTLQNRLNRRKSIAQAKQVEDEVKNNPFDELLSEQLGRRLSLGPEEMGNKQVEAKSIEVEETGRKDRRRSEVIRQENNPWDENLRARIMKLVSTPTNMHEFEIISPKILSMKSFEVGGETYDIRNLLGQGGYAKVYKAITEEKKIVAVKYEIPSCAWEVYICDQMRTRLLARNDSTSQIISNQCIMQITDAYIFSNASLLVNEYHEFGSLLDNINNSKDPNWHISCFLLVQLAKILEKVHECGMVHGDIKPDNFMITRKIDMSWETDKLMGEDMFVVKLIDWGRAIDMSRLKEREFKGRAGTEGFDCPEMIDGRGWTYQPDFFGYAATMAVLISGTYSKIVGSELGDYSLDVEIKRRNKLRDPAMEIVKNYLNISSCSQLPKWSTAIDLFTNVWKEHFDISAWRQAAAKFNEACEKSKK</sequence>
<keyword evidence="3 7" id="KW-0547">Nucleotide-binding</keyword>
<evidence type="ECO:0000256" key="2">
    <source>
        <dbReference type="ARBA" id="ARBA00022454"/>
    </source>
</evidence>
<dbReference type="AlphaFoldDB" id="A0A9P1I5A8"/>
<feature type="domain" description="Protein kinase" evidence="9">
    <location>
        <begin position="638"/>
        <end position="936"/>
    </location>
</feature>
<protein>
    <recommendedName>
        <fullName evidence="9">Protein kinase domain-containing protein</fullName>
    </recommendedName>
</protein>
<dbReference type="OrthoDB" id="248495at2759"/>
<comment type="subcellular location">
    <subcellularLocation>
        <location evidence="1">Chromosome</location>
        <location evidence="1">Centromere</location>
        <location evidence="1">Kinetochore</location>
    </subcellularLocation>
</comment>
<dbReference type="InterPro" id="IPR000719">
    <property type="entry name" value="Prot_kinase_dom"/>
</dbReference>
<dbReference type="Pfam" id="PF00069">
    <property type="entry name" value="Pkinase"/>
    <property type="match status" value="1"/>
</dbReference>
<dbReference type="GO" id="GO:0005634">
    <property type="term" value="C:nucleus"/>
    <property type="evidence" value="ECO:0007669"/>
    <property type="project" value="TreeGrafter"/>
</dbReference>
<dbReference type="PANTHER" id="PTHR14030:SF4">
    <property type="entry name" value="BUB1 KINASE, ISOFORM A-RELATED"/>
    <property type="match status" value="1"/>
</dbReference>
<keyword evidence="5 7" id="KW-0067">ATP-binding</keyword>
<keyword evidence="11" id="KW-1185">Reference proteome</keyword>
<organism evidence="10 11">
    <name type="scientific">Caenorhabditis angaria</name>
    <dbReference type="NCBI Taxonomy" id="860376"/>
    <lineage>
        <taxon>Eukaryota</taxon>
        <taxon>Metazoa</taxon>
        <taxon>Ecdysozoa</taxon>
        <taxon>Nematoda</taxon>
        <taxon>Chromadorea</taxon>
        <taxon>Rhabditida</taxon>
        <taxon>Rhabditina</taxon>
        <taxon>Rhabditomorpha</taxon>
        <taxon>Rhabditoidea</taxon>
        <taxon>Rhabditidae</taxon>
        <taxon>Peloderinae</taxon>
        <taxon>Caenorhabditis</taxon>
    </lineage>
</organism>
<evidence type="ECO:0000256" key="8">
    <source>
        <dbReference type="SAM" id="MobiDB-lite"/>
    </source>
</evidence>
<dbReference type="Gene3D" id="1.25.40.430">
    <property type="match status" value="1"/>
</dbReference>
<keyword evidence="4" id="KW-0995">Kinetochore</keyword>
<evidence type="ECO:0000313" key="10">
    <source>
        <dbReference type="EMBL" id="CAI5438557.1"/>
    </source>
</evidence>
<evidence type="ECO:0000259" key="9">
    <source>
        <dbReference type="PROSITE" id="PS50011"/>
    </source>
</evidence>
<dbReference type="InterPro" id="IPR008271">
    <property type="entry name" value="Ser/Thr_kinase_AS"/>
</dbReference>
<dbReference type="PROSITE" id="PS00108">
    <property type="entry name" value="PROTEIN_KINASE_ST"/>
    <property type="match status" value="1"/>
</dbReference>
<evidence type="ECO:0000256" key="5">
    <source>
        <dbReference type="ARBA" id="ARBA00022840"/>
    </source>
</evidence>
<evidence type="ECO:0000256" key="3">
    <source>
        <dbReference type="ARBA" id="ARBA00022741"/>
    </source>
</evidence>
<dbReference type="GO" id="GO:0005524">
    <property type="term" value="F:ATP binding"/>
    <property type="evidence" value="ECO:0007669"/>
    <property type="project" value="UniProtKB-UniRule"/>
</dbReference>
<gene>
    <name evidence="10" type="ORF">CAMP_LOCUS1194</name>
</gene>
<feature type="region of interest" description="Disordered" evidence="8">
    <location>
        <begin position="331"/>
        <end position="369"/>
    </location>
</feature>
<accession>A0A9P1I5A8</accession>
<evidence type="ECO:0000313" key="11">
    <source>
        <dbReference type="Proteomes" id="UP001152747"/>
    </source>
</evidence>
<keyword evidence="6" id="KW-0137">Centromere</keyword>
<dbReference type="InterPro" id="IPR015661">
    <property type="entry name" value="Bub1/Mad3"/>
</dbReference>
<dbReference type="GO" id="GO:0051754">
    <property type="term" value="P:meiotic sister chromatid cohesion, centromeric"/>
    <property type="evidence" value="ECO:0007669"/>
    <property type="project" value="TreeGrafter"/>
</dbReference>
<dbReference type="Gene3D" id="1.10.510.10">
    <property type="entry name" value="Transferase(Phosphotransferase) domain 1"/>
    <property type="match status" value="1"/>
</dbReference>
<dbReference type="FunFam" id="1.10.510.10:FF:001544">
    <property type="entry name" value="Protein CBG12075"/>
    <property type="match status" value="1"/>
</dbReference>
<dbReference type="SMART" id="SM00220">
    <property type="entry name" value="S_TKc"/>
    <property type="match status" value="1"/>
</dbReference>
<dbReference type="EMBL" id="CANHGI010000001">
    <property type="protein sequence ID" value="CAI5438557.1"/>
    <property type="molecule type" value="Genomic_DNA"/>
</dbReference>
<dbReference type="SUPFAM" id="SSF56112">
    <property type="entry name" value="Protein kinase-like (PK-like)"/>
    <property type="match status" value="1"/>
</dbReference>
<evidence type="ECO:0000256" key="1">
    <source>
        <dbReference type="ARBA" id="ARBA00004629"/>
    </source>
</evidence>
<evidence type="ECO:0000256" key="6">
    <source>
        <dbReference type="ARBA" id="ARBA00023328"/>
    </source>
</evidence>